<dbReference type="CDD" id="cd08497">
    <property type="entry name" value="MbnE-like"/>
    <property type="match status" value="1"/>
</dbReference>
<reference evidence="3 4" key="1">
    <citation type="submission" date="2013-11" db="EMBL/GenBank/DDBJ databases">
        <title>Whole genome shotgun sequence of Vibrio halioticoli NBRC 102217.</title>
        <authorList>
            <person name="Isaki S."/>
            <person name="Kimura A."/>
            <person name="Ohji S."/>
            <person name="Hosoyama A."/>
            <person name="Fujita N."/>
            <person name="Hashimoto M."/>
            <person name="Hosoyama Y."/>
            <person name="Yamazoe A."/>
        </authorList>
    </citation>
    <scope>NUCLEOTIDE SEQUENCE [LARGE SCALE GENOMIC DNA]</scope>
    <source>
        <strain evidence="3 4">NBRC 102217</strain>
    </source>
</reference>
<dbReference type="Gene3D" id="3.40.190.10">
    <property type="entry name" value="Periplasmic binding protein-like II"/>
    <property type="match status" value="1"/>
</dbReference>
<protein>
    <submittedName>
        <fullName evidence="3">Putative peptide ABC transporter substrate-binding protein</fullName>
    </submittedName>
</protein>
<feature type="domain" description="Solute-binding protein family 5" evidence="2">
    <location>
        <begin position="115"/>
        <end position="491"/>
    </location>
</feature>
<dbReference type="Proteomes" id="UP000017800">
    <property type="component" value="Unassembled WGS sequence"/>
</dbReference>
<feature type="signal peptide" evidence="1">
    <location>
        <begin position="1"/>
        <end position="28"/>
    </location>
</feature>
<sequence>MNLNTLKLSTLLVALLGTTLLAPVYANAAPATSAPATTQQAKQAPQLPKDLKWISNPDLPLFASEKAKRGGTLNLYVPSYPLTMRTIGPDSNTAFRSYLMDNHPGLLGIHPNTLQPYPELAEQWAFGKDGKTMYFRLDPKATWSDGVPITADDYAFLFEYVKNKNVHAPFYSNYYTEKIVNLTVYDKYTISLQSSDALPEALLIDRINLQPKPRHFFKNGIGKNYIREYNWKAEPTTGAYYVSALKKGRTIEMSHVKDWWGYHNRYLKNRFNVDKIRFSVIRDPDLAYRYFEKGELDVFNINSQKLWFDKTNSEPFQKGYIVKSMLNNEVSVGASGLWLNMVDPLLKDSEVREGVAYAINFESVIKHVRHGEATRQNGFGTLVGAYATPKDVGVKPFSPVEAKKHFAKAGYNTLGSDGLLYNKQGNSLQVTLTYLSPRNTADVIILKEQAKKAGLDLELKLVDGSTGFKSLLEKKFQMAYLSMSSGLYPAYRQYFHSSNIVPQTNNFFSFADPKMDKLIAKFDQASTVAEQVKQSNKIQRMVMAYNCFIPGTVSQFTRAAHWRYVRLPDKVGTAQSRFLFDESGLDLGLMWIDTDLKHEVLQAKSEGKTFPKMTHLSTQVIGQ</sequence>
<dbReference type="OrthoDB" id="9801912at2"/>
<dbReference type="RefSeq" id="WP_023403653.1">
    <property type="nucleotide sequence ID" value="NZ_BAUJ01000018.1"/>
</dbReference>
<accession>V5FHE5</accession>
<evidence type="ECO:0000313" key="4">
    <source>
        <dbReference type="Proteomes" id="UP000017800"/>
    </source>
</evidence>
<dbReference type="InterPro" id="IPR030678">
    <property type="entry name" value="Peptide/Ni-bd"/>
</dbReference>
<dbReference type="InterPro" id="IPR039424">
    <property type="entry name" value="SBP_5"/>
</dbReference>
<dbReference type="EMBL" id="BAUJ01000018">
    <property type="protein sequence ID" value="GAD89286.1"/>
    <property type="molecule type" value="Genomic_DNA"/>
</dbReference>
<dbReference type="InterPro" id="IPR000914">
    <property type="entry name" value="SBP_5_dom"/>
</dbReference>
<feature type="chain" id="PRO_5004732874" evidence="1">
    <location>
        <begin position="29"/>
        <end position="623"/>
    </location>
</feature>
<dbReference type="PIRSF" id="PIRSF002741">
    <property type="entry name" value="MppA"/>
    <property type="match status" value="1"/>
</dbReference>
<dbReference type="GO" id="GO:1904680">
    <property type="term" value="F:peptide transmembrane transporter activity"/>
    <property type="evidence" value="ECO:0007669"/>
    <property type="project" value="TreeGrafter"/>
</dbReference>
<evidence type="ECO:0000256" key="1">
    <source>
        <dbReference type="SAM" id="SignalP"/>
    </source>
</evidence>
<dbReference type="GO" id="GO:0043190">
    <property type="term" value="C:ATP-binding cassette (ABC) transporter complex"/>
    <property type="evidence" value="ECO:0007669"/>
    <property type="project" value="InterPro"/>
</dbReference>
<dbReference type="GO" id="GO:0015833">
    <property type="term" value="P:peptide transport"/>
    <property type="evidence" value="ECO:0007669"/>
    <property type="project" value="TreeGrafter"/>
</dbReference>
<dbReference type="Pfam" id="PF00496">
    <property type="entry name" value="SBP_bac_5"/>
    <property type="match status" value="1"/>
</dbReference>
<evidence type="ECO:0000313" key="3">
    <source>
        <dbReference type="EMBL" id="GAD89286.1"/>
    </source>
</evidence>
<comment type="caution">
    <text evidence="3">The sequence shown here is derived from an EMBL/GenBank/DDBJ whole genome shotgun (WGS) entry which is preliminary data.</text>
</comment>
<keyword evidence="4" id="KW-1185">Reference proteome</keyword>
<gene>
    <name evidence="3" type="ORF">VHA01S_018_00740</name>
</gene>
<evidence type="ECO:0000259" key="2">
    <source>
        <dbReference type="Pfam" id="PF00496"/>
    </source>
</evidence>
<organism evidence="3 4">
    <name type="scientific">Vibrio halioticoli NBRC 102217</name>
    <dbReference type="NCBI Taxonomy" id="1219072"/>
    <lineage>
        <taxon>Bacteria</taxon>
        <taxon>Pseudomonadati</taxon>
        <taxon>Pseudomonadota</taxon>
        <taxon>Gammaproteobacteria</taxon>
        <taxon>Vibrionales</taxon>
        <taxon>Vibrionaceae</taxon>
        <taxon>Vibrio</taxon>
    </lineage>
</organism>
<dbReference type="AlphaFoldDB" id="V5FHE5"/>
<name>V5FHE5_9VIBR</name>
<keyword evidence="1" id="KW-0732">Signal</keyword>
<dbReference type="SUPFAM" id="SSF53850">
    <property type="entry name" value="Periplasmic binding protein-like II"/>
    <property type="match status" value="1"/>
</dbReference>
<dbReference type="GO" id="GO:0030288">
    <property type="term" value="C:outer membrane-bounded periplasmic space"/>
    <property type="evidence" value="ECO:0007669"/>
    <property type="project" value="UniProtKB-ARBA"/>
</dbReference>
<proteinExistence type="predicted"/>
<dbReference type="eggNOG" id="COG4166">
    <property type="taxonomic scope" value="Bacteria"/>
</dbReference>
<dbReference type="Gene3D" id="3.10.105.10">
    <property type="entry name" value="Dipeptide-binding Protein, Domain 3"/>
    <property type="match status" value="1"/>
</dbReference>
<dbReference type="PANTHER" id="PTHR30290">
    <property type="entry name" value="PERIPLASMIC BINDING COMPONENT OF ABC TRANSPORTER"/>
    <property type="match status" value="1"/>
</dbReference>